<evidence type="ECO:0000259" key="11">
    <source>
        <dbReference type="Pfam" id="PF25944"/>
    </source>
</evidence>
<name>Q2SX69_BURTA</name>
<dbReference type="KEGG" id="bte:BTH_I1951"/>
<feature type="region of interest" description="Disordered" evidence="8">
    <location>
        <begin position="409"/>
        <end position="438"/>
    </location>
</feature>
<accession>Q2SX69</accession>
<evidence type="ECO:0000256" key="5">
    <source>
        <dbReference type="ARBA" id="ARBA00022519"/>
    </source>
</evidence>
<evidence type="ECO:0000259" key="9">
    <source>
        <dbReference type="Pfam" id="PF25876"/>
    </source>
</evidence>
<dbReference type="NCBIfam" id="TIGR01730">
    <property type="entry name" value="RND_mfp"/>
    <property type="match status" value="1"/>
</dbReference>
<keyword evidence="6" id="KW-0472">Membrane</keyword>
<dbReference type="Gene3D" id="1.10.287.470">
    <property type="entry name" value="Helix hairpin bin"/>
    <property type="match status" value="1"/>
</dbReference>
<dbReference type="AlphaFoldDB" id="Q2SX69"/>
<dbReference type="Pfam" id="PF25967">
    <property type="entry name" value="RND-MFP_C"/>
    <property type="match status" value="1"/>
</dbReference>
<sequence length="438" mass="46282">MRPNIPPSVHRRRHRAAMPAASICTPTRMPMPFVTRRQLVALALISLVAITLAAWLAKPSADARAAAAKQADAAIPVTAAVVGTMNLPVYLTGVGSVTPQYDVTVRSQVDGQITSVRFREGQHVHAGDVLIEIDRRALQAAADQAAAKLEQDKATLANARLELERHQRLAEVNAAPKQMLDTWKARVDELHAQIRGDQAAVQNARVAVDYTTIRAPISGRVGFRLVDQGNLVKANDTALLTLVTTSPITAIYSQSQDALPAIQAALRRGAVEAVALSTDGAAVLSHGRLSTIENRVDPGSGVVRMKAVFENADGALWPGQSVMIRTVVDVLRNATAVPEDAIQIGPDGSFVYVIGAGDKVAVRPVQVSHRVHGYTAVANGLRAGERVVVQGQYRLQDGARVAATMMPARDDDAGATGDGARAAGREAAAAAATDAHRS</sequence>
<dbReference type="Pfam" id="PF25876">
    <property type="entry name" value="HH_MFP_RND"/>
    <property type="match status" value="1"/>
</dbReference>
<feature type="domain" description="Multidrug resistance protein MdtA-like beta-barrel" evidence="11">
    <location>
        <begin position="248"/>
        <end position="329"/>
    </location>
</feature>
<reference evidence="13 14" key="1">
    <citation type="journal article" date="2005" name="BMC Genomics">
        <title>Bacterial genome adaptation to niches: divergence of the potential virulence genes in three Burkholderia species of different survival strategies.</title>
        <authorList>
            <person name="Kim H.S."/>
            <person name="Schell M.A."/>
            <person name="Yu Y."/>
            <person name="Ulrich R.L."/>
            <person name="Sarria S.H."/>
            <person name="Nierman W.C."/>
            <person name="DeShazer D."/>
        </authorList>
    </citation>
    <scope>NUCLEOTIDE SEQUENCE [LARGE SCALE GENOMIC DNA]</scope>
    <source>
        <strain evidence="14">ATCC 700388 / DSM 13276 / CCUG 48851 / CIP 106301 / E264</strain>
    </source>
</reference>
<dbReference type="InterPro" id="IPR006311">
    <property type="entry name" value="TAT_signal"/>
</dbReference>
<comment type="similarity">
    <text evidence="2">Belongs to the membrane fusion protein (MFP) (TC 8.A.1) family.</text>
</comment>
<evidence type="ECO:0000256" key="3">
    <source>
        <dbReference type="ARBA" id="ARBA00022448"/>
    </source>
</evidence>
<dbReference type="InterPro" id="IPR058624">
    <property type="entry name" value="MdtA-like_HH"/>
</dbReference>
<dbReference type="GO" id="GO:1990281">
    <property type="term" value="C:efflux pump complex"/>
    <property type="evidence" value="ECO:0007669"/>
    <property type="project" value="TreeGrafter"/>
</dbReference>
<evidence type="ECO:0000259" key="10">
    <source>
        <dbReference type="Pfam" id="PF25917"/>
    </source>
</evidence>
<evidence type="ECO:0000256" key="2">
    <source>
        <dbReference type="ARBA" id="ARBA00009477"/>
    </source>
</evidence>
<dbReference type="PANTHER" id="PTHR30469">
    <property type="entry name" value="MULTIDRUG RESISTANCE PROTEIN MDTA"/>
    <property type="match status" value="1"/>
</dbReference>
<dbReference type="EMBL" id="CP000086">
    <property type="protein sequence ID" value="ABC37583.1"/>
    <property type="molecule type" value="Genomic_DNA"/>
</dbReference>
<dbReference type="PANTHER" id="PTHR30469:SF12">
    <property type="entry name" value="MULTIDRUG RESISTANCE PROTEIN MDTA"/>
    <property type="match status" value="1"/>
</dbReference>
<dbReference type="Gene3D" id="2.40.50.100">
    <property type="match status" value="1"/>
</dbReference>
<keyword evidence="7" id="KW-0175">Coiled coil</keyword>
<dbReference type="Gene3D" id="2.40.420.20">
    <property type="match status" value="1"/>
</dbReference>
<comment type="subcellular location">
    <subcellularLocation>
        <location evidence="1">Cell membrane</location>
    </subcellularLocation>
</comment>
<dbReference type="InterPro" id="IPR058626">
    <property type="entry name" value="MdtA-like_b-barrel"/>
</dbReference>
<keyword evidence="14" id="KW-1185">Reference proteome</keyword>
<dbReference type="InterPro" id="IPR058627">
    <property type="entry name" value="MdtA-like_C"/>
</dbReference>
<evidence type="ECO:0000256" key="6">
    <source>
        <dbReference type="ARBA" id="ARBA00023136"/>
    </source>
</evidence>
<dbReference type="Pfam" id="PF25917">
    <property type="entry name" value="BSH_RND"/>
    <property type="match status" value="1"/>
</dbReference>
<gene>
    <name evidence="13" type="ordered locus">BTH_I1951</name>
</gene>
<dbReference type="Gene3D" id="2.40.30.170">
    <property type="match status" value="1"/>
</dbReference>
<evidence type="ECO:0000259" key="12">
    <source>
        <dbReference type="Pfam" id="PF25967"/>
    </source>
</evidence>
<protein>
    <submittedName>
        <fullName evidence="13">Multidrug efflux RND membrane fusion protein MexE</fullName>
    </submittedName>
</protein>
<dbReference type="PROSITE" id="PS51318">
    <property type="entry name" value="TAT"/>
    <property type="match status" value="1"/>
</dbReference>
<dbReference type="SUPFAM" id="SSF111369">
    <property type="entry name" value="HlyD-like secretion proteins"/>
    <property type="match status" value="1"/>
</dbReference>
<feature type="coiled-coil region" evidence="7">
    <location>
        <begin position="135"/>
        <end position="169"/>
    </location>
</feature>
<evidence type="ECO:0000256" key="1">
    <source>
        <dbReference type="ARBA" id="ARBA00004236"/>
    </source>
</evidence>
<evidence type="ECO:0000313" key="14">
    <source>
        <dbReference type="Proteomes" id="UP000001930"/>
    </source>
</evidence>
<keyword evidence="4" id="KW-1003">Cell membrane</keyword>
<feature type="domain" description="Multidrug resistance protein MdtA-like alpha-helical hairpin" evidence="9">
    <location>
        <begin position="143"/>
        <end position="211"/>
    </location>
</feature>
<feature type="domain" description="Multidrug resistance protein MdtA-like C-terminal permuted SH3" evidence="12">
    <location>
        <begin position="333"/>
        <end position="391"/>
    </location>
</feature>
<evidence type="ECO:0000313" key="13">
    <source>
        <dbReference type="EMBL" id="ABC37583.1"/>
    </source>
</evidence>
<dbReference type="InterPro" id="IPR058625">
    <property type="entry name" value="MdtA-like_BSH"/>
</dbReference>
<keyword evidence="3" id="KW-0813">Transport</keyword>
<dbReference type="Proteomes" id="UP000001930">
    <property type="component" value="Chromosome I"/>
</dbReference>
<dbReference type="HOGENOM" id="CLU_018816_2_0_4"/>
<evidence type="ECO:0000256" key="7">
    <source>
        <dbReference type="SAM" id="Coils"/>
    </source>
</evidence>
<dbReference type="InterPro" id="IPR006143">
    <property type="entry name" value="RND_pump_MFP"/>
</dbReference>
<organism evidence="13 14">
    <name type="scientific">Burkholderia thailandensis (strain ATCC 700388 / DSM 13276 / CCUG 48851 / CIP 106301 / E264)</name>
    <dbReference type="NCBI Taxonomy" id="271848"/>
    <lineage>
        <taxon>Bacteria</taxon>
        <taxon>Pseudomonadati</taxon>
        <taxon>Pseudomonadota</taxon>
        <taxon>Betaproteobacteria</taxon>
        <taxon>Burkholderiales</taxon>
        <taxon>Burkholderiaceae</taxon>
        <taxon>Burkholderia</taxon>
        <taxon>pseudomallei group</taxon>
    </lineage>
</organism>
<feature type="compositionally biased region" description="Low complexity" evidence="8">
    <location>
        <begin position="414"/>
        <end position="438"/>
    </location>
</feature>
<dbReference type="Pfam" id="PF25944">
    <property type="entry name" value="Beta-barrel_RND"/>
    <property type="match status" value="1"/>
</dbReference>
<evidence type="ECO:0000256" key="4">
    <source>
        <dbReference type="ARBA" id="ARBA00022475"/>
    </source>
</evidence>
<proteinExistence type="inferred from homology"/>
<keyword evidence="5" id="KW-0997">Cell inner membrane</keyword>
<feature type="domain" description="Multidrug resistance protein MdtA-like barrel-sandwich hybrid" evidence="10">
    <location>
        <begin position="103"/>
        <end position="243"/>
    </location>
</feature>
<evidence type="ECO:0000256" key="8">
    <source>
        <dbReference type="SAM" id="MobiDB-lite"/>
    </source>
</evidence>
<dbReference type="GO" id="GO:0015562">
    <property type="term" value="F:efflux transmembrane transporter activity"/>
    <property type="evidence" value="ECO:0007669"/>
    <property type="project" value="TreeGrafter"/>
</dbReference>